<evidence type="ECO:0000313" key="1">
    <source>
        <dbReference type="EMBL" id="GAG82375.1"/>
    </source>
</evidence>
<feature type="non-terminal residue" evidence="1">
    <location>
        <position position="1"/>
    </location>
</feature>
<comment type="caution">
    <text evidence="1">The sequence shown here is derived from an EMBL/GenBank/DDBJ whole genome shotgun (WGS) entry which is preliminary data.</text>
</comment>
<accession>X1AIB1</accession>
<dbReference type="EMBL" id="BART01012549">
    <property type="protein sequence ID" value="GAG82375.1"/>
    <property type="molecule type" value="Genomic_DNA"/>
</dbReference>
<gene>
    <name evidence="1" type="ORF">S01H4_26135</name>
</gene>
<reference evidence="1" key="1">
    <citation type="journal article" date="2014" name="Front. Microbiol.">
        <title>High frequency of phylogenetically diverse reductive dehalogenase-homologous genes in deep subseafloor sedimentary metagenomes.</title>
        <authorList>
            <person name="Kawai M."/>
            <person name="Futagami T."/>
            <person name="Toyoda A."/>
            <person name="Takaki Y."/>
            <person name="Nishi S."/>
            <person name="Hori S."/>
            <person name="Arai W."/>
            <person name="Tsubouchi T."/>
            <person name="Morono Y."/>
            <person name="Uchiyama I."/>
            <person name="Ito T."/>
            <person name="Fujiyama A."/>
            <person name="Inagaki F."/>
            <person name="Takami H."/>
        </authorList>
    </citation>
    <scope>NUCLEOTIDE SEQUENCE</scope>
    <source>
        <strain evidence="1">Expedition CK06-06</strain>
    </source>
</reference>
<organism evidence="1">
    <name type="scientific">marine sediment metagenome</name>
    <dbReference type="NCBI Taxonomy" id="412755"/>
    <lineage>
        <taxon>unclassified sequences</taxon>
        <taxon>metagenomes</taxon>
        <taxon>ecological metagenomes</taxon>
    </lineage>
</organism>
<sequence length="29" mass="3086">LADGQGDQIVVQGDYAKKGDPGFISEKSY</sequence>
<name>X1AIB1_9ZZZZ</name>
<proteinExistence type="predicted"/>
<protein>
    <submittedName>
        <fullName evidence="1">Uncharacterized protein</fullName>
    </submittedName>
</protein>
<dbReference type="AlphaFoldDB" id="X1AIB1"/>